<dbReference type="PANTHER" id="PTHR24414">
    <property type="entry name" value="F-BOX/KELCH-REPEAT PROTEIN SKIP4"/>
    <property type="match status" value="1"/>
</dbReference>
<dbReference type="GeneID" id="104758494"/>
<dbReference type="RefSeq" id="XP_019094582.1">
    <property type="nucleotide sequence ID" value="XM_019239037.1"/>
</dbReference>
<dbReference type="InterPro" id="IPR001810">
    <property type="entry name" value="F-box_dom"/>
</dbReference>
<dbReference type="InterPro" id="IPR057499">
    <property type="entry name" value="Kelch_FKB95"/>
</dbReference>
<reference evidence="4" key="2">
    <citation type="submission" date="2025-08" db="UniProtKB">
        <authorList>
            <consortium name="RefSeq"/>
        </authorList>
    </citation>
    <scope>IDENTIFICATION</scope>
    <source>
        <tissue evidence="4">Leaf</tissue>
    </source>
</reference>
<proteinExistence type="predicted"/>
<dbReference type="InterPro" id="IPR015915">
    <property type="entry name" value="Kelch-typ_b-propeller"/>
</dbReference>
<dbReference type="Gene3D" id="2.120.10.80">
    <property type="entry name" value="Kelch-type beta propeller"/>
    <property type="match status" value="1"/>
</dbReference>
<dbReference type="Proteomes" id="UP000694864">
    <property type="component" value="Chromosome 17"/>
</dbReference>
<organism evidence="3 4">
    <name type="scientific">Camelina sativa</name>
    <name type="common">False flax</name>
    <name type="synonym">Myagrum sativum</name>
    <dbReference type="NCBI Taxonomy" id="90675"/>
    <lineage>
        <taxon>Eukaryota</taxon>
        <taxon>Viridiplantae</taxon>
        <taxon>Streptophyta</taxon>
        <taxon>Embryophyta</taxon>
        <taxon>Tracheophyta</taxon>
        <taxon>Spermatophyta</taxon>
        <taxon>Magnoliopsida</taxon>
        <taxon>eudicotyledons</taxon>
        <taxon>Gunneridae</taxon>
        <taxon>Pentapetalae</taxon>
        <taxon>rosids</taxon>
        <taxon>malvids</taxon>
        <taxon>Brassicales</taxon>
        <taxon>Brassicaceae</taxon>
        <taxon>Camelineae</taxon>
        <taxon>Camelina</taxon>
    </lineage>
</organism>
<protein>
    <submittedName>
        <fullName evidence="4">F-box/kelch-repeat protein At5g03000</fullName>
    </submittedName>
</protein>
<evidence type="ECO:0000313" key="4">
    <source>
        <dbReference type="RefSeq" id="XP_019094582.1"/>
    </source>
</evidence>
<dbReference type="PANTHER" id="PTHR24414:SF127">
    <property type="entry name" value="F-BOX ASSOCIATED DOMAIN-CONTAINING PROTEIN"/>
    <property type="match status" value="1"/>
</dbReference>
<evidence type="ECO:0000259" key="2">
    <source>
        <dbReference type="Pfam" id="PF25210"/>
    </source>
</evidence>
<dbReference type="InterPro" id="IPR050354">
    <property type="entry name" value="F-box/kelch-repeat_ARATH"/>
</dbReference>
<reference evidence="3" key="1">
    <citation type="journal article" date="2014" name="Nat. Commun.">
        <title>The emerging biofuel crop Camelina sativa retains a highly undifferentiated hexaploid genome structure.</title>
        <authorList>
            <person name="Kagale S."/>
            <person name="Koh C."/>
            <person name="Nixon J."/>
            <person name="Bollina V."/>
            <person name="Clarke W.E."/>
            <person name="Tuteja R."/>
            <person name="Spillane C."/>
            <person name="Robinson S.J."/>
            <person name="Links M.G."/>
            <person name="Clarke C."/>
            <person name="Higgins E.E."/>
            <person name="Huebert T."/>
            <person name="Sharpe A.G."/>
            <person name="Parkin I.A."/>
        </authorList>
    </citation>
    <scope>NUCLEOTIDE SEQUENCE [LARGE SCALE GENOMIC DNA]</scope>
    <source>
        <strain evidence="3">cv. DH55</strain>
    </source>
</reference>
<dbReference type="SUPFAM" id="SSF117281">
    <property type="entry name" value="Kelch motif"/>
    <property type="match status" value="1"/>
</dbReference>
<keyword evidence="3" id="KW-1185">Reference proteome</keyword>
<dbReference type="SUPFAM" id="SSF81383">
    <property type="entry name" value="F-box domain"/>
    <property type="match status" value="1"/>
</dbReference>
<feature type="domain" description="F-box" evidence="1">
    <location>
        <begin position="17"/>
        <end position="56"/>
    </location>
</feature>
<gene>
    <name evidence="4" type="primary">LOC104758494</name>
</gene>
<dbReference type="CDD" id="cd22152">
    <property type="entry name" value="F-box_AtAFR-like"/>
    <property type="match status" value="1"/>
</dbReference>
<dbReference type="InterPro" id="IPR036047">
    <property type="entry name" value="F-box-like_dom_sf"/>
</dbReference>
<evidence type="ECO:0000313" key="3">
    <source>
        <dbReference type="Proteomes" id="UP000694864"/>
    </source>
</evidence>
<dbReference type="Pfam" id="PF25210">
    <property type="entry name" value="Kelch_FKB95"/>
    <property type="match status" value="1"/>
</dbReference>
<evidence type="ECO:0000259" key="1">
    <source>
        <dbReference type="Pfam" id="PF00646"/>
    </source>
</evidence>
<name>A0ABM1R6E4_CAMSA</name>
<accession>A0ABM1R6E4</accession>
<dbReference type="Pfam" id="PF00646">
    <property type="entry name" value="F-box"/>
    <property type="match status" value="1"/>
</dbReference>
<sequence length="364" mass="41653">MKKKSSEIPPPVPTMSFSSLPYDLVLNCLARVSRYHHPFLSMVSKDFRSLIASPDLEATRSRMGITETYLCVCLPQCLCSRWRQCGFHEHEDRYCWFTLAPIPKQVKLEPITSFSYLYPKYSTLLSIGSEIYKTGLTEQGRRVPEMRVPREDPAVDVINGKIYVIGGNKSSNIEDWGEVYDPKTHTWEPVLPTTLDLASQMSVVPGKLVMGGKVYSIGDGYKLSLMETFCLLKVDNMLCQTWVEIGKLFWNDPKENLGGTRVKGLDKLPEFSYLRHLTCSSSANSDQGRRRVTVWWEKVMVSCGRSRFCHKECKTDIWCAEISFKRLDGLGDLWGYVEWFKIVFTLHTCHAPSYFLMNSVIVTC</sequence>
<feature type="domain" description="FKB95-like N-terminal Kelch" evidence="2">
    <location>
        <begin position="96"/>
        <end position="344"/>
    </location>
</feature>